<name>A0AAD4XIM0_9MAGN</name>
<dbReference type="PANTHER" id="PTHR33494:SF5">
    <property type="entry name" value="F10A16.6 PROTEIN"/>
    <property type="match status" value="1"/>
</dbReference>
<evidence type="ECO:0000313" key="3">
    <source>
        <dbReference type="EMBL" id="KAI3916248.1"/>
    </source>
</evidence>
<gene>
    <name evidence="3" type="ORF">MKW98_004689</name>
</gene>
<dbReference type="Proteomes" id="UP001202328">
    <property type="component" value="Unassembled WGS sequence"/>
</dbReference>
<feature type="region of interest" description="Disordered" evidence="1">
    <location>
        <begin position="522"/>
        <end position="544"/>
    </location>
</feature>
<keyword evidence="4" id="KW-1185">Reference proteome</keyword>
<feature type="compositionally biased region" description="Polar residues" evidence="1">
    <location>
        <begin position="535"/>
        <end position="544"/>
    </location>
</feature>
<organism evidence="3 4">
    <name type="scientific">Papaver atlanticum</name>
    <dbReference type="NCBI Taxonomy" id="357466"/>
    <lineage>
        <taxon>Eukaryota</taxon>
        <taxon>Viridiplantae</taxon>
        <taxon>Streptophyta</taxon>
        <taxon>Embryophyta</taxon>
        <taxon>Tracheophyta</taxon>
        <taxon>Spermatophyta</taxon>
        <taxon>Magnoliopsida</taxon>
        <taxon>Ranunculales</taxon>
        <taxon>Papaveraceae</taxon>
        <taxon>Papaveroideae</taxon>
        <taxon>Papaver</taxon>
    </lineage>
</organism>
<comment type="caution">
    <text evidence="3">The sequence shown here is derived from an EMBL/GenBank/DDBJ whole genome shotgun (WGS) entry which is preliminary data.</text>
</comment>
<dbReference type="PANTHER" id="PTHR33494">
    <property type="entry name" value="OS02G0793800 PROTEIN"/>
    <property type="match status" value="1"/>
</dbReference>
<proteinExistence type="predicted"/>
<protein>
    <recommendedName>
        <fullName evidence="2">TRF2/HOY1 PH-like domain-containing protein</fullName>
    </recommendedName>
</protein>
<feature type="domain" description="TRF2/HOY1 PH-like" evidence="2">
    <location>
        <begin position="135"/>
        <end position="253"/>
    </location>
</feature>
<reference evidence="3" key="1">
    <citation type="submission" date="2022-04" db="EMBL/GenBank/DDBJ databases">
        <title>A functionally conserved STORR gene fusion in Papaver species that diverged 16.8 million years ago.</title>
        <authorList>
            <person name="Catania T."/>
        </authorList>
    </citation>
    <scope>NUCLEOTIDE SEQUENCE</scope>
    <source>
        <strain evidence="3">S-188037</strain>
    </source>
</reference>
<sequence length="544" mass="62874">MVMDNGYLDYDQFNVAARRYDEQDMIMSNGYLGYDQFNEAERIRLMNNLNHHQQQQDGGQSVDISGESRPLGLKLRKTPSFVDLIESKLSQKIDNSTYQTYHDTTTTTHNERSPKARANNFAIRPMSSEKWKASNFCASLLRIGSWERVAKHEGDLVAKCYYAKRKLVWEILDRGLKSKIEVQWRDISAIRAVFQENQPGILELELENPPVYGKEMSPQPRKHTLWQQSADFTGGQAPSYRRHYLQFPEGTLEKHYQKILQCDSRLLLLSQRPFPSSNSAFFHSSTEYHQDFYLNFNGHQPSPQLQYPQFSIQRPMLHPSCEDYKFNPASRPPVAPRTQMSHSQIPQGMNVPFAESLGNQGIQQHMTSFLNQRTTNEDFFYRPEEEYRVQEPAFIAHMNQDHHAYLPQYDSSLGNSHRNETTFNSNMPCELSNIVKDLFDEQDAATVHPSDQQALLARVRSINCLLGLPDNTGVDVSYEKNNYSSMEPTYNTQQSHYDMELTSTSGQPNGAMFMVQSFRSTNSEPSMEQIEYPTTGPQNYWRNL</sequence>
<dbReference type="InterPro" id="IPR057939">
    <property type="entry name" value="TRF2_HOY1_PH"/>
</dbReference>
<evidence type="ECO:0000313" key="4">
    <source>
        <dbReference type="Proteomes" id="UP001202328"/>
    </source>
</evidence>
<accession>A0AAD4XIM0</accession>
<dbReference type="EMBL" id="JAJJMB010009125">
    <property type="protein sequence ID" value="KAI3916248.1"/>
    <property type="molecule type" value="Genomic_DNA"/>
</dbReference>
<evidence type="ECO:0000256" key="1">
    <source>
        <dbReference type="SAM" id="MobiDB-lite"/>
    </source>
</evidence>
<dbReference type="Pfam" id="PF24818">
    <property type="entry name" value="PH_TRF2_HOY1"/>
    <property type="match status" value="1"/>
</dbReference>
<evidence type="ECO:0000259" key="2">
    <source>
        <dbReference type="Pfam" id="PF24818"/>
    </source>
</evidence>
<dbReference type="AlphaFoldDB" id="A0AAD4XIM0"/>